<name>A0A6J5V3G5_PRUAR</name>
<dbReference type="Proteomes" id="UP000507222">
    <property type="component" value="Unassembled WGS sequence"/>
</dbReference>
<feature type="domain" description="Retrotransposon gag" evidence="1">
    <location>
        <begin position="92"/>
        <end position="168"/>
    </location>
</feature>
<accession>A0A6J5V3G5</accession>
<evidence type="ECO:0000313" key="2">
    <source>
        <dbReference type="EMBL" id="CAB4282842.1"/>
    </source>
</evidence>
<dbReference type="Pfam" id="PF03732">
    <property type="entry name" value="Retrotrans_gag"/>
    <property type="match status" value="1"/>
</dbReference>
<protein>
    <recommendedName>
        <fullName evidence="1">Retrotransposon gag domain-containing protein</fullName>
    </recommendedName>
</protein>
<evidence type="ECO:0000259" key="1">
    <source>
        <dbReference type="Pfam" id="PF03732"/>
    </source>
</evidence>
<dbReference type="InterPro" id="IPR005162">
    <property type="entry name" value="Retrotrans_gag_dom"/>
</dbReference>
<reference evidence="2 3" key="1">
    <citation type="submission" date="2020-05" db="EMBL/GenBank/DDBJ databases">
        <authorList>
            <person name="Campoy J."/>
            <person name="Schneeberger K."/>
            <person name="Spophaly S."/>
        </authorList>
    </citation>
    <scope>NUCLEOTIDE SEQUENCE [LARGE SCALE GENOMIC DNA]</scope>
    <source>
        <strain evidence="2">PruArmRojPasFocal</strain>
    </source>
</reference>
<sequence>MAKRAKDTDLRNHIEKIVREYKSHTPAELALEAAKGICKSPFMEDILKSKKPVKFAQPKFKLFEGTTYPIEHIYHFQQQMVLEGDDEARLCKLFPSSLSGSALIWFTQLKPRSIGGFTQLYEMFISQYICNQKRRKYVMILFNTKQSTGESLKDYLRHFTEEMSTLEECDSHTAPLAFRERVIPGTKMHRSLVKALPVDMREVMAWADGIIRLEEEEFTQSKRATSTIAIPKPPPEQKVEMKRYSLRQEPSNGPKQSRPFTRLTMSLAKKFHKNKGNGIFQTPPVIRESPEKRDRNKMCAHHNDFGHTTDECRSLRYQVEAMLIKGMLSQYRTEPENRASEEGG</sequence>
<dbReference type="PANTHER" id="PTHR33223:SF10">
    <property type="entry name" value="AMINOTRANSFERASE-LIKE PLANT MOBILE DOMAIN-CONTAINING PROTEIN"/>
    <property type="match status" value="1"/>
</dbReference>
<proteinExistence type="predicted"/>
<dbReference type="AlphaFoldDB" id="A0A6J5V3G5"/>
<evidence type="ECO:0000313" key="3">
    <source>
        <dbReference type="Proteomes" id="UP000507222"/>
    </source>
</evidence>
<dbReference type="PANTHER" id="PTHR33223">
    <property type="entry name" value="CCHC-TYPE DOMAIN-CONTAINING PROTEIN"/>
    <property type="match status" value="1"/>
</dbReference>
<dbReference type="EMBL" id="CAEKDK010000006">
    <property type="protein sequence ID" value="CAB4282842.1"/>
    <property type="molecule type" value="Genomic_DNA"/>
</dbReference>
<gene>
    <name evidence="2" type="ORF">CURHAP_LOCUS36495</name>
</gene>
<organism evidence="2 3">
    <name type="scientific">Prunus armeniaca</name>
    <name type="common">Apricot</name>
    <name type="synonym">Armeniaca vulgaris</name>
    <dbReference type="NCBI Taxonomy" id="36596"/>
    <lineage>
        <taxon>Eukaryota</taxon>
        <taxon>Viridiplantae</taxon>
        <taxon>Streptophyta</taxon>
        <taxon>Embryophyta</taxon>
        <taxon>Tracheophyta</taxon>
        <taxon>Spermatophyta</taxon>
        <taxon>Magnoliopsida</taxon>
        <taxon>eudicotyledons</taxon>
        <taxon>Gunneridae</taxon>
        <taxon>Pentapetalae</taxon>
        <taxon>rosids</taxon>
        <taxon>fabids</taxon>
        <taxon>Rosales</taxon>
        <taxon>Rosaceae</taxon>
        <taxon>Amygdaloideae</taxon>
        <taxon>Amygdaleae</taxon>
        <taxon>Prunus</taxon>
    </lineage>
</organism>